<evidence type="ECO:0000256" key="1">
    <source>
        <dbReference type="SAM" id="SignalP"/>
    </source>
</evidence>
<protein>
    <submittedName>
        <fullName evidence="2">Uncharacterized protein</fullName>
    </submittedName>
</protein>
<feature type="chain" id="PRO_5012500736" evidence="1">
    <location>
        <begin position="26"/>
        <end position="150"/>
    </location>
</feature>
<dbReference type="OrthoDB" id="7433416at2"/>
<name>A0A1M7RUE5_9SPHN</name>
<evidence type="ECO:0000313" key="3">
    <source>
        <dbReference type="Proteomes" id="UP000184391"/>
    </source>
</evidence>
<keyword evidence="3" id="KW-1185">Reference proteome</keyword>
<feature type="signal peptide" evidence="1">
    <location>
        <begin position="1"/>
        <end position="25"/>
    </location>
</feature>
<dbReference type="RefSeq" id="WP_072673024.1">
    <property type="nucleotide sequence ID" value="NZ_FRDF01000002.1"/>
</dbReference>
<reference evidence="3" key="1">
    <citation type="submission" date="2016-12" db="EMBL/GenBank/DDBJ databases">
        <authorList>
            <person name="Varghese N."/>
            <person name="Submissions S."/>
        </authorList>
    </citation>
    <scope>NUCLEOTIDE SEQUENCE [LARGE SCALE GENOMIC DNA]</scope>
    <source>
        <strain evidence="3">DSM 11032</strain>
    </source>
</reference>
<organism evidence="2 3">
    <name type="scientific">Erythrobacter sanguineus</name>
    <dbReference type="NCBI Taxonomy" id="198312"/>
    <lineage>
        <taxon>Bacteria</taxon>
        <taxon>Pseudomonadati</taxon>
        <taxon>Pseudomonadota</taxon>
        <taxon>Alphaproteobacteria</taxon>
        <taxon>Sphingomonadales</taxon>
        <taxon>Erythrobacteraceae</taxon>
        <taxon>Erythrobacter/Porphyrobacter group</taxon>
        <taxon>Erythrobacter</taxon>
    </lineage>
</organism>
<dbReference type="Proteomes" id="UP000184391">
    <property type="component" value="Unassembled WGS sequence"/>
</dbReference>
<gene>
    <name evidence="2" type="ORF">SAMN02745193_00441</name>
</gene>
<evidence type="ECO:0000313" key="2">
    <source>
        <dbReference type="EMBL" id="SHN49947.1"/>
    </source>
</evidence>
<proteinExistence type="predicted"/>
<sequence length="150" mass="16669">MNFPHRFARAMPFLLAMPLAAPAFAQGTIEELSAPTPVDFADVREKTDALIAEIISGKAAEALRAALSENPVVAQQTSQISLVVSQNETVSAEYGKAEQCVGWKQDYISSLRIMTSYICQHRDILILWEFAADRLPKGWTYSTIRFNADF</sequence>
<keyword evidence="1" id="KW-0732">Signal</keyword>
<dbReference type="EMBL" id="FRDF01000002">
    <property type="protein sequence ID" value="SHN49947.1"/>
    <property type="molecule type" value="Genomic_DNA"/>
</dbReference>
<dbReference type="AlphaFoldDB" id="A0A1M7RUE5"/>
<accession>A0A1M7RUE5</accession>